<dbReference type="SUPFAM" id="SSF53850">
    <property type="entry name" value="Periplasmic binding protein-like II"/>
    <property type="match status" value="1"/>
</dbReference>
<dbReference type="PANTHER" id="PTHR30126:SF40">
    <property type="entry name" value="HTH-TYPE TRANSCRIPTIONAL REGULATOR GLTR"/>
    <property type="match status" value="1"/>
</dbReference>
<dbReference type="InterPro" id="IPR005119">
    <property type="entry name" value="LysR_subst-bd"/>
</dbReference>
<evidence type="ECO:0000259" key="5">
    <source>
        <dbReference type="PROSITE" id="PS50931"/>
    </source>
</evidence>
<dbReference type="Gene3D" id="3.40.190.10">
    <property type="entry name" value="Periplasmic binding protein-like II"/>
    <property type="match status" value="2"/>
</dbReference>
<dbReference type="PROSITE" id="PS50931">
    <property type="entry name" value="HTH_LYSR"/>
    <property type="match status" value="1"/>
</dbReference>
<dbReference type="EMBL" id="CP002018">
    <property type="protein sequence ID" value="AEM41852.1"/>
    <property type="molecule type" value="Genomic_DNA"/>
</dbReference>
<organism evidence="6 7">
    <name type="scientific">Ketogulonicigenium vulgare (strain WSH-001)</name>
    <dbReference type="NCBI Taxonomy" id="759362"/>
    <lineage>
        <taxon>Bacteria</taxon>
        <taxon>Pseudomonadati</taxon>
        <taxon>Pseudomonadota</taxon>
        <taxon>Alphaproteobacteria</taxon>
        <taxon>Rhodobacterales</taxon>
        <taxon>Roseobacteraceae</taxon>
        <taxon>Ketogulonicigenium</taxon>
    </lineage>
</organism>
<keyword evidence="2" id="KW-0805">Transcription regulation</keyword>
<keyword evidence="3" id="KW-0238">DNA-binding</keyword>
<dbReference type="Pfam" id="PF00126">
    <property type="entry name" value="HTH_1"/>
    <property type="match status" value="1"/>
</dbReference>
<evidence type="ECO:0000256" key="2">
    <source>
        <dbReference type="ARBA" id="ARBA00023015"/>
    </source>
</evidence>
<dbReference type="InterPro" id="IPR036390">
    <property type="entry name" value="WH_DNA-bd_sf"/>
</dbReference>
<protein>
    <submittedName>
        <fullName evidence="6">Transcriptional regulator, LysR family protein</fullName>
    </submittedName>
</protein>
<comment type="similarity">
    <text evidence="1">Belongs to the LysR transcriptional regulatory family.</text>
</comment>
<evidence type="ECO:0000313" key="6">
    <source>
        <dbReference type="EMBL" id="AEM41852.1"/>
    </source>
</evidence>
<dbReference type="Pfam" id="PF03466">
    <property type="entry name" value="LysR_substrate"/>
    <property type="match status" value="1"/>
</dbReference>
<dbReference type="PANTHER" id="PTHR30126">
    <property type="entry name" value="HTH-TYPE TRANSCRIPTIONAL REGULATOR"/>
    <property type="match status" value="1"/>
</dbReference>
<dbReference type="OrthoDB" id="464481at2"/>
<feature type="domain" description="HTH lysR-type" evidence="5">
    <location>
        <begin position="32"/>
        <end position="89"/>
    </location>
</feature>
<accession>F9Y4W8</accession>
<evidence type="ECO:0000256" key="1">
    <source>
        <dbReference type="ARBA" id="ARBA00009437"/>
    </source>
</evidence>
<dbReference type="AlphaFoldDB" id="F9Y4W8"/>
<dbReference type="SUPFAM" id="SSF46785">
    <property type="entry name" value="Winged helix' DNA-binding domain"/>
    <property type="match status" value="1"/>
</dbReference>
<name>F9Y4W8_KETVW</name>
<evidence type="ECO:0000256" key="4">
    <source>
        <dbReference type="ARBA" id="ARBA00023163"/>
    </source>
</evidence>
<dbReference type="Proteomes" id="UP000000692">
    <property type="component" value="Chromosome"/>
</dbReference>
<dbReference type="InterPro" id="IPR000847">
    <property type="entry name" value="LysR_HTH_N"/>
</dbReference>
<dbReference type="GO" id="GO:0000976">
    <property type="term" value="F:transcription cis-regulatory region binding"/>
    <property type="evidence" value="ECO:0007669"/>
    <property type="project" value="TreeGrafter"/>
</dbReference>
<dbReference type="InterPro" id="IPR036388">
    <property type="entry name" value="WH-like_DNA-bd_sf"/>
</dbReference>
<dbReference type="eggNOG" id="COG0583">
    <property type="taxonomic scope" value="Bacteria"/>
</dbReference>
<reference evidence="6 7" key="1">
    <citation type="journal article" date="2011" name="J. Bacteriol.">
        <title>Complete genome sequence of the industrial strain Ketogulonicigenium vulgare WSH-001.</title>
        <authorList>
            <person name="Liu L."/>
            <person name="Li Y."/>
            <person name="Zhang J."/>
            <person name="Zhou Z."/>
            <person name="Liu J."/>
            <person name="Li X."/>
            <person name="Zhou J."/>
            <person name="Du G."/>
            <person name="Wang L."/>
            <person name="Chen J."/>
        </authorList>
    </citation>
    <scope>NUCLEOTIDE SEQUENCE [LARGE SCALE GENOMIC DNA]</scope>
    <source>
        <strain evidence="6 7">WSH-001</strain>
    </source>
</reference>
<proteinExistence type="inferred from homology"/>
<dbReference type="Gene3D" id="1.10.10.10">
    <property type="entry name" value="Winged helix-like DNA-binding domain superfamily/Winged helix DNA-binding domain"/>
    <property type="match status" value="1"/>
</dbReference>
<dbReference type="PRINTS" id="PR00039">
    <property type="entry name" value="HTHLYSR"/>
</dbReference>
<gene>
    <name evidence="6" type="primary">catR</name>
    <name evidence="6" type="ordered locus">KVU_2012</name>
</gene>
<evidence type="ECO:0000256" key="3">
    <source>
        <dbReference type="ARBA" id="ARBA00023125"/>
    </source>
</evidence>
<dbReference type="GO" id="GO:0003700">
    <property type="term" value="F:DNA-binding transcription factor activity"/>
    <property type="evidence" value="ECO:0007669"/>
    <property type="project" value="InterPro"/>
</dbReference>
<evidence type="ECO:0000313" key="7">
    <source>
        <dbReference type="Proteomes" id="UP000000692"/>
    </source>
</evidence>
<dbReference type="FunFam" id="1.10.10.10:FF:000001">
    <property type="entry name" value="LysR family transcriptional regulator"/>
    <property type="match status" value="1"/>
</dbReference>
<dbReference type="KEGG" id="kvl:KVU_2012"/>
<keyword evidence="7" id="KW-1185">Reference proteome</keyword>
<dbReference type="HOGENOM" id="CLU_039613_6_4_5"/>
<dbReference type="CDD" id="cd05466">
    <property type="entry name" value="PBP2_LTTR_substrate"/>
    <property type="match status" value="1"/>
</dbReference>
<sequence length="329" mass="35416">MLRGRAFQRFDAAGKTGQTMAKSRAAALHSELTLRKLQAFSVVAHLGNMTEAARQMGVAQPTLSQLVAGLESLVGTPLFLRTGGALVLTDAGEALLRKADAVLSEFDDFTTTMDSLTVDRPVQLRVAGVPSVMRLLLPPAMAELRRAFPGANVDGHEHSPAEIVNLLYQRTAHMGVLGANTVPEMSAGFTQMPIYLDPTVLVSPPDAPDDLPFLHVDLGSAGSQRVAQWFARRFPRARSLMHLRSYETAVRFAEEGLGRCVAPLVSCLDSQRSTGLRVQVIDDLPPRRLVALIPQTHLRIQAYAGLVEALGNAARARIDPVAAALPHLG</sequence>
<keyword evidence="4" id="KW-0804">Transcription</keyword>